<accession>D7BEJ3</accession>
<dbReference type="AlphaFoldDB" id="D7BEJ3"/>
<protein>
    <submittedName>
        <fullName evidence="1">Uncharacterized protein</fullName>
    </submittedName>
</protein>
<sequence length="297" mass="33583">MGKRSREHAYEAVRAHPAMRDLPPPPSHWSYPRLTTAMPPFFQWGYMQHWEGMGKPTSAVVGFNRLYKALCSDLKTFGPFKKSVTKEVERIGLLEPHPLPPEADLEVGAFEFHLRNPQDSLEGWIWATLGVRFWSELLSYGGKDLDGVLRTLGRDIYGLWGTEWDKRYSLLKQERHERILSIDSIPVLELSARVLHLHGGRKYLNRARVRGYLREAGLRGVQIPGPLVYTRAPEGSAPPIPGYIGAYHNALLELSRKTGPRACAHCGASFIPARSTARYCSGACRMAAHRSRERTKK</sequence>
<name>D7BEJ3_ALLS1</name>
<keyword evidence="2" id="KW-1185">Reference proteome</keyword>
<dbReference type="STRING" id="526227.Mesil_1343"/>
<dbReference type="EMBL" id="CP002042">
    <property type="protein sequence ID" value="ADH63236.1"/>
    <property type="molecule type" value="Genomic_DNA"/>
</dbReference>
<evidence type="ECO:0000313" key="1">
    <source>
        <dbReference type="EMBL" id="ADH63236.1"/>
    </source>
</evidence>
<dbReference type="Proteomes" id="UP000001916">
    <property type="component" value="Chromosome"/>
</dbReference>
<dbReference type="HOGENOM" id="CLU_936292_0_0_0"/>
<organism evidence="1 2">
    <name type="scientific">Allomeiothermus silvanus (strain ATCC 700542 / DSM 9946 / NBRC 106475 / NCIMB 13440 / VI-R2)</name>
    <name type="common">Thermus silvanus</name>
    <dbReference type="NCBI Taxonomy" id="526227"/>
    <lineage>
        <taxon>Bacteria</taxon>
        <taxon>Thermotogati</taxon>
        <taxon>Deinococcota</taxon>
        <taxon>Deinococci</taxon>
        <taxon>Thermales</taxon>
        <taxon>Thermaceae</taxon>
        <taxon>Allomeiothermus</taxon>
    </lineage>
</organism>
<proteinExistence type="predicted"/>
<dbReference type="KEGG" id="msv:Mesil_1343"/>
<reference evidence="1 2" key="1">
    <citation type="journal article" date="2010" name="Stand. Genomic Sci.">
        <title>Complete genome sequence of Meiothermus silvanus type strain (VI-R2).</title>
        <authorList>
            <person name="Sikorski J."/>
            <person name="Tindall B.J."/>
            <person name="Lowry S."/>
            <person name="Lucas S."/>
            <person name="Nolan M."/>
            <person name="Copeland A."/>
            <person name="Glavina Del Rio T."/>
            <person name="Tice H."/>
            <person name="Cheng J.F."/>
            <person name="Han C."/>
            <person name="Pitluck S."/>
            <person name="Liolios K."/>
            <person name="Ivanova N."/>
            <person name="Mavromatis K."/>
            <person name="Mikhailova N."/>
            <person name="Pati A."/>
            <person name="Goodwin L."/>
            <person name="Chen A."/>
            <person name="Palaniappan K."/>
            <person name="Land M."/>
            <person name="Hauser L."/>
            <person name="Chang Y.J."/>
            <person name="Jeffries C.D."/>
            <person name="Rohde M."/>
            <person name="Goker M."/>
            <person name="Woyke T."/>
            <person name="Bristow J."/>
            <person name="Eisen J.A."/>
            <person name="Markowitz V."/>
            <person name="Hugenholtz P."/>
            <person name="Kyrpides N.C."/>
            <person name="Klenk H.P."/>
            <person name="Lapidus A."/>
        </authorList>
    </citation>
    <scope>NUCLEOTIDE SEQUENCE [LARGE SCALE GENOMIC DNA]</scope>
    <source>
        <strain evidence="2">ATCC 700542 / DSM 9946 / VI-R2</strain>
    </source>
</reference>
<gene>
    <name evidence="1" type="ordered locus">Mesil_1343</name>
</gene>
<evidence type="ECO:0000313" key="2">
    <source>
        <dbReference type="Proteomes" id="UP000001916"/>
    </source>
</evidence>